<dbReference type="Proteomes" id="UP000494256">
    <property type="component" value="Unassembled WGS sequence"/>
</dbReference>
<dbReference type="AlphaFoldDB" id="A0A8S1AEZ9"/>
<dbReference type="Gene3D" id="3.90.1200.10">
    <property type="match status" value="1"/>
</dbReference>
<organism evidence="2 3">
    <name type="scientific">Arctia plantaginis</name>
    <name type="common">Wood tiger moth</name>
    <name type="synonym">Phalaena plantaginis</name>
    <dbReference type="NCBI Taxonomy" id="874455"/>
    <lineage>
        <taxon>Eukaryota</taxon>
        <taxon>Metazoa</taxon>
        <taxon>Ecdysozoa</taxon>
        <taxon>Arthropoda</taxon>
        <taxon>Hexapoda</taxon>
        <taxon>Insecta</taxon>
        <taxon>Pterygota</taxon>
        <taxon>Neoptera</taxon>
        <taxon>Endopterygota</taxon>
        <taxon>Lepidoptera</taxon>
        <taxon>Glossata</taxon>
        <taxon>Ditrysia</taxon>
        <taxon>Noctuoidea</taxon>
        <taxon>Erebidae</taxon>
        <taxon>Arctiinae</taxon>
        <taxon>Arctia</taxon>
    </lineage>
</organism>
<comment type="caution">
    <text evidence="2">The sequence shown here is derived from an EMBL/GenBank/DDBJ whole genome shotgun (WGS) entry which is preliminary data.</text>
</comment>
<accession>A0A8S1AEZ9</accession>
<sequence length="392" mass="44919">MADAETVLNKLLDRIVEEPHKSGIRSFIPLTSGGGNYTSALFKITITAKNADDLKLFAKVADVKGQLRDLMNVKLLFDTEQFVYSELGKTYEKIQDKHNVAPEYRFTFPKFYGGESVEEQETVVLEDLVSKGYNTYSRFKSIDWEHAATAVESLARFHALSFAFEKEDPVNFAKALEKLKYHIPEHDDNLRETGIKIVDDAIQVTKEEHKEAIRNLMAAIDDSTQEEVYQYKLPLSKPVLCHGDYRVSNLMYQRQNGHLKTIVLDFQTCHVGCALIDLLYLEFTGTDEEFRRENHQKFIDHYFQELTRALGRLGLDVNDVYPRELFDDELRQMLPVTLRLAIFVLPLVLVEAELAPQFGKDGDYESIAISPNQLFAERFSGIVSDCVRWGVI</sequence>
<dbReference type="SUPFAM" id="SSF56112">
    <property type="entry name" value="Protein kinase-like (PK-like)"/>
    <property type="match status" value="1"/>
</dbReference>
<name>A0A8S1AEZ9_ARCPL</name>
<gene>
    <name evidence="2" type="ORF">APLA_LOCUS10700</name>
</gene>
<reference evidence="2 3" key="1">
    <citation type="submission" date="2020-04" db="EMBL/GenBank/DDBJ databases">
        <authorList>
            <person name="Wallbank WR R."/>
            <person name="Pardo Diaz C."/>
            <person name="Kozak K."/>
            <person name="Martin S."/>
            <person name="Jiggins C."/>
            <person name="Moest M."/>
            <person name="Warren A I."/>
            <person name="Byers J.R.P. K."/>
            <person name="Montejo-Kovacevich G."/>
            <person name="Yen C E."/>
        </authorList>
    </citation>
    <scope>NUCLEOTIDE SEQUENCE [LARGE SCALE GENOMIC DNA]</scope>
</reference>
<dbReference type="PANTHER" id="PTHR11012">
    <property type="entry name" value="PROTEIN KINASE-LIKE DOMAIN-CONTAINING"/>
    <property type="match status" value="1"/>
</dbReference>
<dbReference type="InterPro" id="IPR011009">
    <property type="entry name" value="Kinase-like_dom_sf"/>
</dbReference>
<protein>
    <recommendedName>
        <fullName evidence="1">CHK kinase-like domain-containing protein</fullName>
    </recommendedName>
</protein>
<dbReference type="InterPro" id="IPR015897">
    <property type="entry name" value="CHK_kinase-like"/>
</dbReference>
<feature type="domain" description="CHK kinase-like" evidence="1">
    <location>
        <begin position="123"/>
        <end position="312"/>
    </location>
</feature>
<evidence type="ECO:0000259" key="1">
    <source>
        <dbReference type="SMART" id="SM00587"/>
    </source>
</evidence>
<evidence type="ECO:0000313" key="2">
    <source>
        <dbReference type="EMBL" id="CAB3244338.1"/>
    </source>
</evidence>
<dbReference type="PANTHER" id="PTHR11012:SF8">
    <property type="entry name" value="JUVENILE HORMONE-INDUCIBLE PROTEIN 26"/>
    <property type="match status" value="1"/>
</dbReference>
<proteinExistence type="predicted"/>
<dbReference type="OrthoDB" id="7882129at2759"/>
<dbReference type="InterPro" id="IPR004119">
    <property type="entry name" value="EcKL"/>
</dbReference>
<dbReference type="SMART" id="SM00587">
    <property type="entry name" value="CHK"/>
    <property type="match status" value="1"/>
</dbReference>
<evidence type="ECO:0000313" key="3">
    <source>
        <dbReference type="Proteomes" id="UP000494256"/>
    </source>
</evidence>
<dbReference type="Pfam" id="PF02958">
    <property type="entry name" value="EcKL"/>
    <property type="match status" value="1"/>
</dbReference>
<dbReference type="EMBL" id="CADEBD010000316">
    <property type="protein sequence ID" value="CAB3244338.1"/>
    <property type="molecule type" value="Genomic_DNA"/>
</dbReference>